<protein>
    <submittedName>
        <fullName evidence="2">Transcriptional regulator</fullName>
    </submittedName>
</protein>
<dbReference type="InterPro" id="IPR001387">
    <property type="entry name" value="Cro/C1-type_HTH"/>
</dbReference>
<dbReference type="PANTHER" id="PTHR35010:SF2">
    <property type="entry name" value="BLL4672 PROTEIN"/>
    <property type="match status" value="1"/>
</dbReference>
<dbReference type="PROSITE" id="PS50943">
    <property type="entry name" value="HTH_CROC1"/>
    <property type="match status" value="1"/>
</dbReference>
<dbReference type="SMART" id="SM00530">
    <property type="entry name" value="HTH_XRE"/>
    <property type="match status" value="1"/>
</dbReference>
<dbReference type="PANTHER" id="PTHR35010">
    <property type="entry name" value="BLL4672 PROTEIN-RELATED"/>
    <property type="match status" value="1"/>
</dbReference>
<feature type="domain" description="HTH cro/C1-type" evidence="1">
    <location>
        <begin position="41"/>
        <end position="96"/>
    </location>
</feature>
<keyword evidence="3" id="KW-1185">Reference proteome</keyword>
<dbReference type="Pfam" id="PF13560">
    <property type="entry name" value="HTH_31"/>
    <property type="match status" value="1"/>
</dbReference>
<name>A0A8J3C700_9PSEU</name>
<accession>A0A8J3C700</accession>
<organism evidence="2 3">
    <name type="scientific">Longimycelium tulufanense</name>
    <dbReference type="NCBI Taxonomy" id="907463"/>
    <lineage>
        <taxon>Bacteria</taxon>
        <taxon>Bacillati</taxon>
        <taxon>Actinomycetota</taxon>
        <taxon>Actinomycetes</taxon>
        <taxon>Pseudonocardiales</taxon>
        <taxon>Pseudonocardiaceae</taxon>
        <taxon>Longimycelium</taxon>
    </lineage>
</organism>
<dbReference type="Gene3D" id="1.10.260.40">
    <property type="entry name" value="lambda repressor-like DNA-binding domains"/>
    <property type="match status" value="1"/>
</dbReference>
<gene>
    <name evidence="2" type="ORF">GCM10012275_15470</name>
</gene>
<dbReference type="GO" id="GO:0003677">
    <property type="term" value="F:DNA binding"/>
    <property type="evidence" value="ECO:0007669"/>
    <property type="project" value="InterPro"/>
</dbReference>
<dbReference type="InterPro" id="IPR041413">
    <property type="entry name" value="MLTR_LBD"/>
</dbReference>
<evidence type="ECO:0000259" key="1">
    <source>
        <dbReference type="PROSITE" id="PS50943"/>
    </source>
</evidence>
<sequence>MLLVEEIPSLETTEDARRRELNALLRACRARLRRDQVGLPLSLSRRDTGLRQEDVAIMAGLSTRWYAAFERGELTTPNSQILESISRVLRMDEAERTCLYLLASGHEPTRHEAPRATVDAGLREFVRSQVPKPTMVTDLSWQLLCWNSAVTEWFANFSDHNEEDRNFALWLFSEDAAQRFVEINSERCALIGQLHTDYARHPGHPDLERVISRLLAISHQARVLWDQFHLAPSNRYFTTCLSHPRYGQRGMFGVTVKLRSGLRLLTFTPARRPARRQSA</sequence>
<evidence type="ECO:0000313" key="2">
    <source>
        <dbReference type="EMBL" id="GGM45351.1"/>
    </source>
</evidence>
<dbReference type="SUPFAM" id="SSF47413">
    <property type="entry name" value="lambda repressor-like DNA-binding domains"/>
    <property type="match status" value="1"/>
</dbReference>
<reference evidence="2" key="1">
    <citation type="journal article" date="2014" name="Int. J. Syst. Evol. Microbiol.">
        <title>Complete genome sequence of Corynebacterium casei LMG S-19264T (=DSM 44701T), isolated from a smear-ripened cheese.</title>
        <authorList>
            <consortium name="US DOE Joint Genome Institute (JGI-PGF)"/>
            <person name="Walter F."/>
            <person name="Albersmeier A."/>
            <person name="Kalinowski J."/>
            <person name="Ruckert C."/>
        </authorList>
    </citation>
    <scope>NUCLEOTIDE SEQUENCE</scope>
    <source>
        <strain evidence="2">CGMCC 4.5737</strain>
    </source>
</reference>
<comment type="caution">
    <text evidence="2">The sequence shown here is derived from an EMBL/GenBank/DDBJ whole genome shotgun (WGS) entry which is preliminary data.</text>
</comment>
<reference evidence="2" key="2">
    <citation type="submission" date="2020-09" db="EMBL/GenBank/DDBJ databases">
        <authorList>
            <person name="Sun Q."/>
            <person name="Zhou Y."/>
        </authorList>
    </citation>
    <scope>NUCLEOTIDE SEQUENCE</scope>
    <source>
        <strain evidence="2">CGMCC 4.5737</strain>
    </source>
</reference>
<dbReference type="Proteomes" id="UP000637578">
    <property type="component" value="Unassembled WGS sequence"/>
</dbReference>
<proteinExistence type="predicted"/>
<dbReference type="AlphaFoldDB" id="A0A8J3C700"/>
<dbReference type="Pfam" id="PF17765">
    <property type="entry name" value="MLTR_LBD"/>
    <property type="match status" value="1"/>
</dbReference>
<dbReference type="RefSeq" id="WP_189055393.1">
    <property type="nucleotide sequence ID" value="NZ_BMMK01000005.1"/>
</dbReference>
<dbReference type="Gene3D" id="3.30.450.180">
    <property type="match status" value="1"/>
</dbReference>
<dbReference type="CDD" id="cd00093">
    <property type="entry name" value="HTH_XRE"/>
    <property type="match status" value="1"/>
</dbReference>
<evidence type="ECO:0000313" key="3">
    <source>
        <dbReference type="Proteomes" id="UP000637578"/>
    </source>
</evidence>
<dbReference type="InterPro" id="IPR010982">
    <property type="entry name" value="Lambda_DNA-bd_dom_sf"/>
</dbReference>
<dbReference type="EMBL" id="BMMK01000005">
    <property type="protein sequence ID" value="GGM45351.1"/>
    <property type="molecule type" value="Genomic_DNA"/>
</dbReference>